<comment type="caution">
    <text evidence="2">The sequence shown here is derived from an EMBL/GenBank/DDBJ whole genome shotgun (WGS) entry which is preliminary data.</text>
</comment>
<sequence>MDIVEKRICLVNEERIVSISVPGAADASLRVRRFTPAVGGPAVLLLHGLGERGAVFCPAGGTGLAPWLADAGYDVYVPDLRDRATDSAPVPDISQFQLICEDLPALYELIAGEHPGERFAIIAHGWGGVLAASALIRQPAWLEHIAGLIHIGVRRVCHQRNWQRRLLLDVMWKRLAPLAGRRHGFVPLSRLGLGSADLSLRLHADSQLWQNGGNWRDPQDSFDYAAALAAIRWPSSLYLAGYKDHCMGHFADVKAFARELGSHDAQLVLLRKGTGSARDYGHLDVLTHPQAVNDHFPLMLAWLARQMVADTP</sequence>
<evidence type="ECO:0000259" key="1">
    <source>
        <dbReference type="Pfam" id="PF12146"/>
    </source>
</evidence>
<accession>A0A4V6WLJ5</accession>
<dbReference type="SUPFAM" id="SSF53474">
    <property type="entry name" value="alpha/beta-Hydrolases"/>
    <property type="match status" value="1"/>
</dbReference>
<proteinExistence type="predicted"/>
<protein>
    <submittedName>
        <fullName evidence="2">Alpha/beta hydrolase</fullName>
    </submittedName>
</protein>
<dbReference type="GO" id="GO:0016787">
    <property type="term" value="F:hydrolase activity"/>
    <property type="evidence" value="ECO:0007669"/>
    <property type="project" value="UniProtKB-KW"/>
</dbReference>
<name>A0A4V6WLJ5_9GAMM</name>
<dbReference type="Gene3D" id="3.40.50.1820">
    <property type="entry name" value="alpha/beta hydrolase"/>
    <property type="match status" value="1"/>
</dbReference>
<dbReference type="Proteomes" id="UP000305198">
    <property type="component" value="Unassembled WGS sequence"/>
</dbReference>
<keyword evidence="2" id="KW-0378">Hydrolase</keyword>
<dbReference type="EMBL" id="SWAV01000005">
    <property type="protein sequence ID" value="TKA90347.1"/>
    <property type="molecule type" value="Genomic_DNA"/>
</dbReference>
<dbReference type="InterPro" id="IPR029058">
    <property type="entry name" value="AB_hydrolase_fold"/>
</dbReference>
<feature type="domain" description="Serine aminopeptidase S33" evidence="1">
    <location>
        <begin position="42"/>
        <end position="152"/>
    </location>
</feature>
<dbReference type="AlphaFoldDB" id="A0A4V6WLJ5"/>
<gene>
    <name evidence="2" type="ORF">FA869_14605</name>
</gene>
<organism evidence="2 3">
    <name type="scientific">Halopseudomonas bauzanensis</name>
    <dbReference type="NCBI Taxonomy" id="653930"/>
    <lineage>
        <taxon>Bacteria</taxon>
        <taxon>Pseudomonadati</taxon>
        <taxon>Pseudomonadota</taxon>
        <taxon>Gammaproteobacteria</taxon>
        <taxon>Pseudomonadales</taxon>
        <taxon>Pseudomonadaceae</taxon>
        <taxon>Halopseudomonas</taxon>
    </lineage>
</organism>
<evidence type="ECO:0000313" key="2">
    <source>
        <dbReference type="EMBL" id="TKA90347.1"/>
    </source>
</evidence>
<reference evidence="2 3" key="1">
    <citation type="submission" date="2019-04" db="EMBL/GenBank/DDBJ databases">
        <title>Crypto-aerobic microbial life in anoxic (sulfidic) marine sediments.</title>
        <authorList>
            <person name="Bhattacharya S."/>
            <person name="Roy C."/>
            <person name="Mondal N."/>
            <person name="Sarkar J."/>
            <person name="Mandal S."/>
            <person name="Rameez M.J."/>
            <person name="Ghosh W."/>
        </authorList>
    </citation>
    <scope>NUCLEOTIDE SEQUENCE [LARGE SCALE GENOMIC DNA]</scope>
    <source>
        <strain evidence="2 3">SBBB</strain>
    </source>
</reference>
<evidence type="ECO:0000313" key="3">
    <source>
        <dbReference type="Proteomes" id="UP000305198"/>
    </source>
</evidence>
<dbReference type="Pfam" id="PF12146">
    <property type="entry name" value="Hydrolase_4"/>
    <property type="match status" value="1"/>
</dbReference>
<dbReference type="InterPro" id="IPR022742">
    <property type="entry name" value="Hydrolase_4"/>
</dbReference>